<evidence type="ECO:0000256" key="12">
    <source>
        <dbReference type="RuleBase" id="RU362106"/>
    </source>
</evidence>
<reference evidence="14" key="2">
    <citation type="submission" date="2025-09" db="UniProtKB">
        <authorList>
            <consortium name="Ensembl"/>
        </authorList>
    </citation>
    <scope>IDENTIFICATION</scope>
    <source>
        <strain evidence="14">Glennie</strain>
    </source>
</reference>
<dbReference type="OrthoDB" id="9895503at2759"/>
<dbReference type="FunCoup" id="A0A6I8NYZ9">
    <property type="interactions" value="1078"/>
</dbReference>
<accession>A0A6I8NYZ9</accession>
<keyword evidence="15" id="KW-1185">Reference proteome</keyword>
<gene>
    <name evidence="14" type="primary">TFB2M</name>
</gene>
<keyword evidence="5 11" id="KW-0949">S-adenosyl-L-methionine</keyword>
<protein>
    <recommendedName>
        <fullName evidence="12">rRNA adenine N(6)-methyltransferase</fullName>
        <ecNumber evidence="12">2.1.1.-</ecNumber>
    </recommendedName>
</protein>
<feature type="domain" description="Ribosomal RNA adenine methylase transferase N-terminal" evidence="13">
    <location>
        <begin position="64"/>
        <end position="258"/>
    </location>
</feature>
<dbReference type="EC" id="2.1.1.-" evidence="12"/>
<comment type="similarity">
    <text evidence="11 12">Belongs to the class I-like SAM-binding methyltransferase superfamily. rRNA adenine N(6)-methyltransferase family.</text>
</comment>
<dbReference type="AlphaFoldDB" id="A0A6I8NYZ9"/>
<sequence length="376" mass="42397">MWAAEARLLAGEALAGGVRGRGRAAAALRALSHSRPLPLAEEAPGAVGPPGRRALQRFPAAPELARTVARTLRLRPGAGPCVFECNPGPGILTRALLQTGARVVALESDAAFLPHLQSLKNSLDGQLEVVHCDFFALDCNSEILKPPAMLSEHLFEGLGIQEVPWTADIPVKIVGFLPSRREPHTLWRLLYSLYQRLSVFSYGRIELNMFLSEKEYTRLVSKPNEKKYQALSVLWQIACDIELLHMEPLSSFVMNSRNCVPQKSKKVESPSNLCLVKMTPRKDLFSESLTPLNSTFFFHLVKQSFVKHKFKLMDNLNLWNPFDGENILKRLKRQEDDTFNSLFPHEFKYLFEAMEGSQSFSQMWLFENVEQLTSKS</sequence>
<dbReference type="Bgee" id="ENSOANG00000041467">
    <property type="expression patterns" value="Expressed in endometrium and 8 other cell types or tissues"/>
</dbReference>
<feature type="binding site" evidence="11">
    <location>
        <position position="133"/>
    </location>
    <ligand>
        <name>S-adenosyl-L-methionine</name>
        <dbReference type="ChEBI" id="CHEBI:59789"/>
    </ligand>
</feature>
<evidence type="ECO:0000313" key="14">
    <source>
        <dbReference type="Ensembl" id="ENSOANP00000046610.1"/>
    </source>
</evidence>
<proteinExistence type="inferred from homology"/>
<dbReference type="GO" id="GO:0000179">
    <property type="term" value="F:rRNA (adenine-N6,N6-)-dimethyltransferase activity"/>
    <property type="evidence" value="ECO:0000318"/>
    <property type="project" value="GO_Central"/>
</dbReference>
<keyword evidence="7" id="KW-0809">Transit peptide</keyword>
<dbReference type="InterPro" id="IPR001737">
    <property type="entry name" value="KsgA/Erm"/>
</dbReference>
<dbReference type="CTD" id="64216"/>
<dbReference type="GO" id="GO:0003723">
    <property type="term" value="F:RNA binding"/>
    <property type="evidence" value="ECO:0007669"/>
    <property type="project" value="UniProtKB-UniRule"/>
</dbReference>
<dbReference type="GO" id="GO:0031167">
    <property type="term" value="P:rRNA methylation"/>
    <property type="evidence" value="ECO:0000318"/>
    <property type="project" value="GO_Central"/>
</dbReference>
<dbReference type="GO" id="GO:0034246">
    <property type="term" value="F:mitochondrial transcription factor activity"/>
    <property type="evidence" value="ECO:0000318"/>
    <property type="project" value="GO_Central"/>
</dbReference>
<dbReference type="GeneID" id="100082724"/>
<name>A0A6I8NYZ9_ORNAN</name>
<organism evidence="14 15">
    <name type="scientific">Ornithorhynchus anatinus</name>
    <name type="common">Duckbill platypus</name>
    <dbReference type="NCBI Taxonomy" id="9258"/>
    <lineage>
        <taxon>Eukaryota</taxon>
        <taxon>Metazoa</taxon>
        <taxon>Chordata</taxon>
        <taxon>Craniata</taxon>
        <taxon>Vertebrata</taxon>
        <taxon>Euteleostomi</taxon>
        <taxon>Mammalia</taxon>
        <taxon>Monotremata</taxon>
        <taxon>Ornithorhynchidae</taxon>
        <taxon>Ornithorhynchus</taxon>
    </lineage>
</organism>
<dbReference type="GO" id="GO:0005759">
    <property type="term" value="C:mitochondrial matrix"/>
    <property type="evidence" value="ECO:0000318"/>
    <property type="project" value="GO_Central"/>
</dbReference>
<evidence type="ECO:0000256" key="1">
    <source>
        <dbReference type="ARBA" id="ARBA00004173"/>
    </source>
</evidence>
<dbReference type="FunFam" id="3.40.50.150:FF:000741">
    <property type="entry name" value="rRNA adenine N(6)-methyltransferase"/>
    <property type="match status" value="1"/>
</dbReference>
<feature type="binding site" evidence="11">
    <location>
        <position position="107"/>
    </location>
    <ligand>
        <name>S-adenosyl-L-methionine</name>
        <dbReference type="ChEBI" id="CHEBI:59789"/>
    </ligand>
</feature>
<comment type="subcellular location">
    <subcellularLocation>
        <location evidence="1">Mitochondrion</location>
    </subcellularLocation>
</comment>
<evidence type="ECO:0000256" key="7">
    <source>
        <dbReference type="ARBA" id="ARBA00022946"/>
    </source>
</evidence>
<comment type="caution">
    <text evidence="11">Lacks conserved residue(s) required for the propagation of feature annotation.</text>
</comment>
<dbReference type="Gene3D" id="3.40.50.150">
    <property type="entry name" value="Vaccinia Virus protein VP39"/>
    <property type="match status" value="1"/>
</dbReference>
<dbReference type="SUPFAM" id="SSF53335">
    <property type="entry name" value="S-adenosyl-L-methionine-dependent methyltransferases"/>
    <property type="match status" value="1"/>
</dbReference>
<evidence type="ECO:0000256" key="11">
    <source>
        <dbReference type="PROSITE-ProRule" id="PRU01026"/>
    </source>
</evidence>
<dbReference type="InterPro" id="IPR029063">
    <property type="entry name" value="SAM-dependent_MTases_sf"/>
</dbReference>
<evidence type="ECO:0000313" key="15">
    <source>
        <dbReference type="Proteomes" id="UP000002279"/>
    </source>
</evidence>
<dbReference type="InParanoid" id="A0A6I8NYZ9"/>
<evidence type="ECO:0000256" key="9">
    <source>
        <dbReference type="ARBA" id="ARBA00023128"/>
    </source>
</evidence>
<keyword evidence="9" id="KW-0496">Mitochondrion</keyword>
<dbReference type="Ensembl" id="ENSOANT00000058988.1">
    <property type="protein sequence ID" value="ENSOANP00000046610.1"/>
    <property type="gene ID" value="ENSOANG00000041467.1"/>
</dbReference>
<keyword evidence="6 11" id="KW-0694">RNA-binding</keyword>
<evidence type="ECO:0000256" key="10">
    <source>
        <dbReference type="ARBA" id="ARBA00023163"/>
    </source>
</evidence>
<dbReference type="PANTHER" id="PTHR11727">
    <property type="entry name" value="DIMETHYLADENOSINE TRANSFERASE"/>
    <property type="match status" value="1"/>
</dbReference>
<dbReference type="PANTHER" id="PTHR11727:SF13">
    <property type="entry name" value="DIMETHYLADENOSINE TRANSFERASE 2, MITOCHONDRIAL"/>
    <property type="match status" value="1"/>
</dbReference>
<keyword evidence="8" id="KW-0805">Transcription regulation</keyword>
<evidence type="ECO:0000256" key="6">
    <source>
        <dbReference type="ARBA" id="ARBA00022884"/>
    </source>
</evidence>
<reference evidence="14" key="1">
    <citation type="submission" date="2025-08" db="UniProtKB">
        <authorList>
            <consortium name="Ensembl"/>
        </authorList>
    </citation>
    <scope>IDENTIFICATION</scope>
    <source>
        <strain evidence="14">Glennie</strain>
    </source>
</reference>
<evidence type="ECO:0000256" key="2">
    <source>
        <dbReference type="ARBA" id="ARBA00022552"/>
    </source>
</evidence>
<dbReference type="RefSeq" id="XP_028902885.1">
    <property type="nucleotide sequence ID" value="XM_029047052.1"/>
</dbReference>
<dbReference type="OMA" id="IFEVPWT"/>
<dbReference type="GO" id="GO:0006391">
    <property type="term" value="P:transcription initiation at mitochondrial promoter"/>
    <property type="evidence" value="ECO:0000318"/>
    <property type="project" value="GO_Central"/>
</dbReference>
<evidence type="ECO:0000256" key="8">
    <source>
        <dbReference type="ARBA" id="ARBA00023015"/>
    </source>
</evidence>
<keyword evidence="2 12" id="KW-0698">rRNA processing</keyword>
<evidence type="ECO:0000256" key="5">
    <source>
        <dbReference type="ARBA" id="ARBA00022691"/>
    </source>
</evidence>
<dbReference type="SMART" id="SM00650">
    <property type="entry name" value="rADc"/>
    <property type="match status" value="1"/>
</dbReference>
<evidence type="ECO:0000256" key="3">
    <source>
        <dbReference type="ARBA" id="ARBA00022603"/>
    </source>
</evidence>
<evidence type="ECO:0000256" key="4">
    <source>
        <dbReference type="ARBA" id="ARBA00022679"/>
    </source>
</evidence>
<dbReference type="InterPro" id="IPR020598">
    <property type="entry name" value="rRNA_Ade_methylase_Trfase_N"/>
</dbReference>
<dbReference type="Pfam" id="PF00398">
    <property type="entry name" value="RrnaAD"/>
    <property type="match status" value="1"/>
</dbReference>
<keyword evidence="3 11" id="KW-0489">Methyltransferase</keyword>
<dbReference type="KEGG" id="oaa:100082724"/>
<dbReference type="GeneTree" id="ENSGT00950000183142"/>
<keyword evidence="4 11" id="KW-0808">Transferase</keyword>
<dbReference type="Proteomes" id="UP000002279">
    <property type="component" value="Unplaced"/>
</dbReference>
<keyword evidence="10" id="KW-0804">Transcription</keyword>
<evidence type="ECO:0000259" key="13">
    <source>
        <dbReference type="SMART" id="SM00650"/>
    </source>
</evidence>
<dbReference type="PROSITE" id="PS51689">
    <property type="entry name" value="SAM_RNA_A_N6_MT"/>
    <property type="match status" value="1"/>
</dbReference>
<dbReference type="PIRSF" id="PIRSF027833">
    <property type="entry name" value="MtTFB2"/>
    <property type="match status" value="1"/>
</dbReference>